<dbReference type="Proteomes" id="UP000008810">
    <property type="component" value="Chromosome 1"/>
</dbReference>
<protein>
    <submittedName>
        <fullName evidence="1 2">Uncharacterized protein</fullName>
    </submittedName>
</protein>
<dbReference type="AlphaFoldDB" id="A0A2K2DKT3"/>
<accession>A0A2K2DKT3</accession>
<keyword evidence="3" id="KW-1185">Reference proteome</keyword>
<organism evidence="1">
    <name type="scientific">Brachypodium distachyon</name>
    <name type="common">Purple false brome</name>
    <name type="synonym">Trachynia distachya</name>
    <dbReference type="NCBI Taxonomy" id="15368"/>
    <lineage>
        <taxon>Eukaryota</taxon>
        <taxon>Viridiplantae</taxon>
        <taxon>Streptophyta</taxon>
        <taxon>Embryophyta</taxon>
        <taxon>Tracheophyta</taxon>
        <taxon>Spermatophyta</taxon>
        <taxon>Magnoliopsida</taxon>
        <taxon>Liliopsida</taxon>
        <taxon>Poales</taxon>
        <taxon>Poaceae</taxon>
        <taxon>BOP clade</taxon>
        <taxon>Pooideae</taxon>
        <taxon>Stipodae</taxon>
        <taxon>Brachypodieae</taxon>
        <taxon>Brachypodium</taxon>
    </lineage>
</organism>
<evidence type="ECO:0000313" key="2">
    <source>
        <dbReference type="EnsemblPlants" id="PNT74887"/>
    </source>
</evidence>
<gene>
    <name evidence="1" type="ORF">BRADI_1g23915v3</name>
</gene>
<reference evidence="1" key="2">
    <citation type="submission" date="2017-06" db="EMBL/GenBank/DDBJ databases">
        <title>WGS assembly of Brachypodium distachyon.</title>
        <authorList>
            <consortium name="The International Brachypodium Initiative"/>
            <person name="Lucas S."/>
            <person name="Harmon-Smith M."/>
            <person name="Lail K."/>
            <person name="Tice H."/>
            <person name="Grimwood J."/>
            <person name="Bruce D."/>
            <person name="Barry K."/>
            <person name="Shu S."/>
            <person name="Lindquist E."/>
            <person name="Wang M."/>
            <person name="Pitluck S."/>
            <person name="Vogel J.P."/>
            <person name="Garvin D.F."/>
            <person name="Mockler T.C."/>
            <person name="Schmutz J."/>
            <person name="Rokhsar D."/>
            <person name="Bevan M.W."/>
        </authorList>
    </citation>
    <scope>NUCLEOTIDE SEQUENCE</scope>
    <source>
        <strain evidence="1">Bd21</strain>
    </source>
</reference>
<reference evidence="1 2" key="1">
    <citation type="journal article" date="2010" name="Nature">
        <title>Genome sequencing and analysis of the model grass Brachypodium distachyon.</title>
        <authorList>
            <consortium name="International Brachypodium Initiative"/>
        </authorList>
    </citation>
    <scope>NUCLEOTIDE SEQUENCE [LARGE SCALE GENOMIC DNA]</scope>
    <source>
        <strain evidence="1 2">Bd21</strain>
    </source>
</reference>
<dbReference type="EMBL" id="CM000880">
    <property type="protein sequence ID" value="PNT74887.1"/>
    <property type="molecule type" value="Genomic_DNA"/>
</dbReference>
<name>A0A2K2DKT3_BRADI</name>
<reference evidence="2" key="3">
    <citation type="submission" date="2018-08" db="UniProtKB">
        <authorList>
            <consortium name="EnsemblPlants"/>
        </authorList>
    </citation>
    <scope>IDENTIFICATION</scope>
    <source>
        <strain evidence="2">cv. Bd21</strain>
    </source>
</reference>
<sequence length="137" mass="15398">MAKQTARLLHMSAHGASSHSRAFLSPVSTGQQRRRVAVTSFCQDSKKKEAPSGLEDLPSRAYVSLVRPRRNALINVWSLPGDWPEGWETTRLRASSSGWIYLDFPLISNHFGPAWHPGKFILLYQFIFSGRFGAIRA</sequence>
<dbReference type="Gramene" id="PNT74887">
    <property type="protein sequence ID" value="PNT74887"/>
    <property type="gene ID" value="BRADI_1g23915v3"/>
</dbReference>
<dbReference type="InParanoid" id="A0A2K2DKT3"/>
<evidence type="ECO:0000313" key="1">
    <source>
        <dbReference type="EMBL" id="PNT74887.1"/>
    </source>
</evidence>
<evidence type="ECO:0000313" key="3">
    <source>
        <dbReference type="Proteomes" id="UP000008810"/>
    </source>
</evidence>
<dbReference type="EnsemblPlants" id="PNT74887">
    <property type="protein sequence ID" value="PNT74887"/>
    <property type="gene ID" value="BRADI_1g23915v3"/>
</dbReference>
<proteinExistence type="predicted"/>